<dbReference type="OrthoDB" id="6400814at2"/>
<keyword evidence="2" id="KW-1185">Reference proteome</keyword>
<organism evidence="1 2">
    <name type="scientific">Shewanella maritima</name>
    <dbReference type="NCBI Taxonomy" id="2520507"/>
    <lineage>
        <taxon>Bacteria</taxon>
        <taxon>Pseudomonadati</taxon>
        <taxon>Pseudomonadota</taxon>
        <taxon>Gammaproteobacteria</taxon>
        <taxon>Alteromonadales</taxon>
        <taxon>Shewanellaceae</taxon>
        <taxon>Shewanella</taxon>
    </lineage>
</organism>
<dbReference type="KEGG" id="smai:EXU30_02270"/>
<reference evidence="1 2" key="1">
    <citation type="submission" date="2019-02" db="EMBL/GenBank/DDBJ databases">
        <title>Shewanella sp. D4-2 isolated from Dokdo Island.</title>
        <authorList>
            <person name="Baek K."/>
        </authorList>
    </citation>
    <scope>NUCLEOTIDE SEQUENCE [LARGE SCALE GENOMIC DNA]</scope>
    <source>
        <strain evidence="1 2">D4-2</strain>
    </source>
</reference>
<dbReference type="EMBL" id="CP036200">
    <property type="protein sequence ID" value="QBF81646.1"/>
    <property type="molecule type" value="Genomic_DNA"/>
</dbReference>
<protein>
    <submittedName>
        <fullName evidence="1">Uncharacterized protein</fullName>
    </submittedName>
</protein>
<sequence length="86" mass="9796">MTEITENIFLDKVVSFSSNEETLAMKNVTFKTIQNRLFVVGNIPLSATIEDLAHNKACAIAWDSVHDFIIFDSEHEYSQWIEASET</sequence>
<evidence type="ECO:0000313" key="1">
    <source>
        <dbReference type="EMBL" id="QBF81646.1"/>
    </source>
</evidence>
<dbReference type="Proteomes" id="UP000291106">
    <property type="component" value="Chromosome"/>
</dbReference>
<dbReference type="AlphaFoldDB" id="A0A411PDM0"/>
<name>A0A411PDM0_9GAMM</name>
<dbReference type="RefSeq" id="WP_130597620.1">
    <property type="nucleotide sequence ID" value="NZ_CP036200.1"/>
</dbReference>
<accession>A0A411PDM0</accession>
<evidence type="ECO:0000313" key="2">
    <source>
        <dbReference type="Proteomes" id="UP000291106"/>
    </source>
</evidence>
<proteinExistence type="predicted"/>
<gene>
    <name evidence="1" type="ORF">EXU30_02270</name>
</gene>